<evidence type="ECO:0000313" key="5">
    <source>
        <dbReference type="Proteomes" id="UP000262583"/>
    </source>
</evidence>
<dbReference type="SUPFAM" id="SSF52172">
    <property type="entry name" value="CheY-like"/>
    <property type="match status" value="1"/>
</dbReference>
<gene>
    <name evidence="4" type="ORF">BRCON_2412</name>
</gene>
<feature type="domain" description="Response regulatory" evidence="3">
    <location>
        <begin position="3"/>
        <end position="115"/>
    </location>
</feature>
<dbReference type="Gene3D" id="3.40.50.2300">
    <property type="match status" value="1"/>
</dbReference>
<dbReference type="AlphaFoldDB" id="A0A2Z4Y939"/>
<dbReference type="InterPro" id="IPR001789">
    <property type="entry name" value="Sig_transdc_resp-reg_receiver"/>
</dbReference>
<keyword evidence="1 2" id="KW-0597">Phosphoprotein</keyword>
<dbReference type="PROSITE" id="PS50110">
    <property type="entry name" value="RESPONSE_REGULATORY"/>
    <property type="match status" value="1"/>
</dbReference>
<name>A0A2Z4Y939_SUMC1</name>
<sequence>MAKIVIIDDEKDSLIILRTFLTRSGHEVFPLLRAERALQEIEQVNPDLVITDIVMPGVMGGTLYDAIRKQLSPYLPVIVSSGTRLRVKGQNDPLLAYCPKPVDFDELLATINRLLVRRRELLEQGTQNADEDLDLI</sequence>
<evidence type="ECO:0000256" key="2">
    <source>
        <dbReference type="PROSITE-ProRule" id="PRU00169"/>
    </source>
</evidence>
<dbReference type="InterPro" id="IPR011006">
    <property type="entry name" value="CheY-like_superfamily"/>
</dbReference>
<accession>A0A2Z4Y939</accession>
<evidence type="ECO:0000313" key="4">
    <source>
        <dbReference type="EMBL" id="AXA37182.1"/>
    </source>
</evidence>
<dbReference type="GO" id="GO:0000160">
    <property type="term" value="P:phosphorelay signal transduction system"/>
    <property type="evidence" value="ECO:0007669"/>
    <property type="project" value="InterPro"/>
</dbReference>
<dbReference type="PANTHER" id="PTHR44591">
    <property type="entry name" value="STRESS RESPONSE REGULATOR PROTEIN 1"/>
    <property type="match status" value="1"/>
</dbReference>
<dbReference type="EMBL" id="CP030759">
    <property type="protein sequence ID" value="AXA37182.1"/>
    <property type="molecule type" value="Genomic_DNA"/>
</dbReference>
<evidence type="ECO:0000259" key="3">
    <source>
        <dbReference type="PROSITE" id="PS50110"/>
    </source>
</evidence>
<protein>
    <submittedName>
        <fullName evidence="4">Two-component response regulator</fullName>
    </submittedName>
</protein>
<dbReference type="SMART" id="SM00448">
    <property type="entry name" value="REC"/>
    <property type="match status" value="1"/>
</dbReference>
<dbReference type="Proteomes" id="UP000262583">
    <property type="component" value="Chromosome"/>
</dbReference>
<dbReference type="InterPro" id="IPR050595">
    <property type="entry name" value="Bact_response_regulator"/>
</dbReference>
<feature type="modified residue" description="4-aspartylphosphate" evidence="2">
    <location>
        <position position="52"/>
    </location>
</feature>
<reference evidence="4 5" key="1">
    <citation type="submission" date="2018-05" db="EMBL/GenBank/DDBJ databases">
        <title>A metagenomic window into the 2 km-deep terrestrial subsurface aquifer revealed taxonomically and functionally diverse microbial community comprising novel uncultured bacterial lineages.</title>
        <authorList>
            <person name="Kadnikov V.V."/>
            <person name="Mardanov A.V."/>
            <person name="Beletsky A.V."/>
            <person name="Banks D."/>
            <person name="Pimenov N.V."/>
            <person name="Frank Y.A."/>
            <person name="Karnachuk O.V."/>
            <person name="Ravin N.V."/>
        </authorList>
    </citation>
    <scope>NUCLEOTIDE SEQUENCE [LARGE SCALE GENOMIC DNA]</scope>
    <source>
        <strain evidence="4">BY</strain>
    </source>
</reference>
<organism evidence="4 5">
    <name type="scientific">Sumerlaea chitinivorans</name>
    <dbReference type="NCBI Taxonomy" id="2250252"/>
    <lineage>
        <taxon>Bacteria</taxon>
        <taxon>Candidatus Sumerlaeota</taxon>
        <taxon>Candidatus Sumerlaeia</taxon>
        <taxon>Candidatus Sumerlaeales</taxon>
        <taxon>Candidatus Sumerlaeaceae</taxon>
        <taxon>Candidatus Sumerlaea</taxon>
    </lineage>
</organism>
<proteinExistence type="predicted"/>
<evidence type="ECO:0000256" key="1">
    <source>
        <dbReference type="ARBA" id="ARBA00022553"/>
    </source>
</evidence>
<dbReference type="KEGG" id="schv:BRCON_2412"/>
<dbReference type="PANTHER" id="PTHR44591:SF3">
    <property type="entry name" value="RESPONSE REGULATORY DOMAIN-CONTAINING PROTEIN"/>
    <property type="match status" value="1"/>
</dbReference>
<dbReference type="Pfam" id="PF00072">
    <property type="entry name" value="Response_reg"/>
    <property type="match status" value="1"/>
</dbReference>